<proteinExistence type="predicted"/>
<dbReference type="EMBL" id="SZYD01000018">
    <property type="protein sequence ID" value="KAD2804379.1"/>
    <property type="molecule type" value="Genomic_DNA"/>
</dbReference>
<sequence length="193" mass="21910">MTGDRATTVRVWKATHGDTNLQLYALQDENKNQKEQNTPTLVVAAAVTSPPSRHDNRNTQPREHQPRQNPQHRRDTNRNQPGQRPNNRSTQAQSSYSQARNYGPMPPPYYMAPSAPHRAPSPYWAPPPCPYPTQNWAPTSWTPQSDSRPNNRRSYNSSPAQPNNGLAQVHLADDQFDLGIDSLAIWCCERDYI</sequence>
<accession>A0A5N6LS34</accession>
<comment type="caution">
    <text evidence="2">The sequence shown here is derived from an EMBL/GenBank/DDBJ whole genome shotgun (WGS) entry which is preliminary data.</text>
</comment>
<evidence type="ECO:0000313" key="2">
    <source>
        <dbReference type="EMBL" id="KAD2804379.1"/>
    </source>
</evidence>
<dbReference type="AlphaFoldDB" id="A0A5N6LS34"/>
<feature type="compositionally biased region" description="Low complexity" evidence="1">
    <location>
        <begin position="145"/>
        <end position="158"/>
    </location>
</feature>
<reference evidence="2 3" key="1">
    <citation type="submission" date="2019-05" db="EMBL/GenBank/DDBJ databases">
        <title>Mikania micrantha, genome provides insights into the molecular mechanism of rapid growth.</title>
        <authorList>
            <person name="Liu B."/>
        </authorList>
    </citation>
    <scope>NUCLEOTIDE SEQUENCE [LARGE SCALE GENOMIC DNA]</scope>
    <source>
        <strain evidence="2">NLD-2019</strain>
        <tissue evidence="2">Leaf</tissue>
    </source>
</reference>
<organism evidence="2 3">
    <name type="scientific">Mikania micrantha</name>
    <name type="common">bitter vine</name>
    <dbReference type="NCBI Taxonomy" id="192012"/>
    <lineage>
        <taxon>Eukaryota</taxon>
        <taxon>Viridiplantae</taxon>
        <taxon>Streptophyta</taxon>
        <taxon>Embryophyta</taxon>
        <taxon>Tracheophyta</taxon>
        <taxon>Spermatophyta</taxon>
        <taxon>Magnoliopsida</taxon>
        <taxon>eudicotyledons</taxon>
        <taxon>Gunneridae</taxon>
        <taxon>Pentapetalae</taxon>
        <taxon>asterids</taxon>
        <taxon>campanulids</taxon>
        <taxon>Asterales</taxon>
        <taxon>Asteraceae</taxon>
        <taxon>Asteroideae</taxon>
        <taxon>Heliantheae alliance</taxon>
        <taxon>Eupatorieae</taxon>
        <taxon>Mikania</taxon>
    </lineage>
</organism>
<gene>
    <name evidence="2" type="ORF">E3N88_37756</name>
</gene>
<feature type="compositionally biased region" description="Polar residues" evidence="1">
    <location>
        <begin position="89"/>
        <end position="100"/>
    </location>
</feature>
<feature type="compositionally biased region" description="Basic and acidic residues" evidence="1">
    <location>
        <begin position="52"/>
        <end position="77"/>
    </location>
</feature>
<feature type="region of interest" description="Disordered" evidence="1">
    <location>
        <begin position="135"/>
        <end position="165"/>
    </location>
</feature>
<evidence type="ECO:0000313" key="3">
    <source>
        <dbReference type="Proteomes" id="UP000326396"/>
    </source>
</evidence>
<dbReference type="Proteomes" id="UP000326396">
    <property type="component" value="Linkage Group LG8"/>
</dbReference>
<feature type="compositionally biased region" description="Polar residues" evidence="1">
    <location>
        <begin position="135"/>
        <end position="144"/>
    </location>
</feature>
<keyword evidence="3" id="KW-1185">Reference proteome</keyword>
<evidence type="ECO:0000256" key="1">
    <source>
        <dbReference type="SAM" id="MobiDB-lite"/>
    </source>
</evidence>
<name>A0A5N6LS34_9ASTR</name>
<feature type="region of interest" description="Disordered" evidence="1">
    <location>
        <begin position="46"/>
        <end position="104"/>
    </location>
</feature>
<feature type="compositionally biased region" description="Low complexity" evidence="1">
    <location>
        <begin position="78"/>
        <end position="88"/>
    </location>
</feature>
<protein>
    <submittedName>
        <fullName evidence="2">Uncharacterized protein</fullName>
    </submittedName>
</protein>